<feature type="compositionally biased region" description="Low complexity" evidence="1">
    <location>
        <begin position="35"/>
        <end position="45"/>
    </location>
</feature>
<name>A0ABS8UJ76_9GAMM</name>
<protein>
    <submittedName>
        <fullName evidence="2">Uncharacterized protein</fullName>
    </submittedName>
</protein>
<organism evidence="2 3">
    <name type="scientific">Luteimonas fraxinea</name>
    <dbReference type="NCBI Taxonomy" id="2901869"/>
    <lineage>
        <taxon>Bacteria</taxon>
        <taxon>Pseudomonadati</taxon>
        <taxon>Pseudomonadota</taxon>
        <taxon>Gammaproteobacteria</taxon>
        <taxon>Lysobacterales</taxon>
        <taxon>Lysobacteraceae</taxon>
        <taxon>Luteimonas</taxon>
    </lineage>
</organism>
<dbReference type="Proteomes" id="UP001430360">
    <property type="component" value="Unassembled WGS sequence"/>
</dbReference>
<feature type="region of interest" description="Disordered" evidence="1">
    <location>
        <begin position="35"/>
        <end position="55"/>
    </location>
</feature>
<reference evidence="2" key="2">
    <citation type="journal article" date="2022" name="Syst. Appl. Microbiol.">
        <title>Physiological and genomic characterisation of Luteimonas fraxinea sp. nov., a bacterial species associated with trees tolerant to ash dieback.</title>
        <authorList>
            <person name="Ulrich K."/>
            <person name="Becker R."/>
            <person name="Behrendt U."/>
            <person name="Kube M."/>
            <person name="Schneck V."/>
            <person name="Ulrich A."/>
        </authorList>
    </citation>
    <scope>NUCLEOTIDE SEQUENCE</scope>
    <source>
        <strain evidence="2">A1P009</strain>
    </source>
</reference>
<accession>A0ABS8UJ76</accession>
<reference evidence="2" key="1">
    <citation type="submission" date="2021-12" db="EMBL/GenBank/DDBJ databases">
        <authorList>
            <person name="Ulrich A."/>
        </authorList>
    </citation>
    <scope>NUCLEOTIDE SEQUENCE</scope>
    <source>
        <strain evidence="2">A1P009</strain>
    </source>
</reference>
<dbReference type="EMBL" id="JAJQKU010000011">
    <property type="protein sequence ID" value="MCD9098975.1"/>
    <property type="molecule type" value="Genomic_DNA"/>
</dbReference>
<evidence type="ECO:0000256" key="1">
    <source>
        <dbReference type="SAM" id="MobiDB-lite"/>
    </source>
</evidence>
<keyword evidence="3" id="KW-1185">Reference proteome</keyword>
<comment type="caution">
    <text evidence="2">The sequence shown here is derived from an EMBL/GenBank/DDBJ whole genome shotgun (WGS) entry which is preliminary data.</text>
</comment>
<sequence length="104" mass="10575">MSSIPSDVSFNAASLDRLGGHVAFDDLRQQPDSGLALADGGYADAPRGPQADPGEDVLNVAAWDGVAAGNRQLPGDLAFEARLSAIDLSQAADQGADAILDALV</sequence>
<evidence type="ECO:0000313" key="2">
    <source>
        <dbReference type="EMBL" id="MCD9098975.1"/>
    </source>
</evidence>
<proteinExistence type="predicted"/>
<evidence type="ECO:0000313" key="3">
    <source>
        <dbReference type="Proteomes" id="UP001430360"/>
    </source>
</evidence>
<gene>
    <name evidence="2" type="ORF">LTT95_18775</name>
</gene>
<dbReference type="RefSeq" id="WP_232138418.1">
    <property type="nucleotide sequence ID" value="NZ_CP089507.1"/>
</dbReference>